<evidence type="ECO:0000313" key="2">
    <source>
        <dbReference type="EMBL" id="TWF41548.1"/>
    </source>
</evidence>
<evidence type="ECO:0000313" key="3">
    <source>
        <dbReference type="Proteomes" id="UP000320811"/>
    </source>
</evidence>
<dbReference type="Proteomes" id="UP000320811">
    <property type="component" value="Unassembled WGS sequence"/>
</dbReference>
<evidence type="ECO:0000256" key="1">
    <source>
        <dbReference type="SAM" id="SignalP"/>
    </source>
</evidence>
<keyword evidence="3" id="KW-1185">Reference proteome</keyword>
<dbReference type="EMBL" id="VIWO01000003">
    <property type="protein sequence ID" value="TWF41548.1"/>
    <property type="molecule type" value="Genomic_DNA"/>
</dbReference>
<dbReference type="RefSeq" id="WP_145669476.1">
    <property type="nucleotide sequence ID" value="NZ_VIWO01000003.1"/>
</dbReference>
<dbReference type="AlphaFoldDB" id="A0A561PTZ8"/>
<dbReference type="SUPFAM" id="SSF56935">
    <property type="entry name" value="Porins"/>
    <property type="match status" value="1"/>
</dbReference>
<protein>
    <recommendedName>
        <fullName evidence="4">TonB-dependent receptor-like protein</fullName>
    </recommendedName>
</protein>
<feature type="chain" id="PRO_5022174391" description="TonB-dependent receptor-like protein" evidence="1">
    <location>
        <begin position="20"/>
        <end position="165"/>
    </location>
</feature>
<comment type="caution">
    <text evidence="2">The sequence shown here is derived from an EMBL/GenBank/DDBJ whole genome shotgun (WGS) entry which is preliminary data.</text>
</comment>
<organism evidence="2 3">
    <name type="scientific">Chitinophaga polysaccharea</name>
    <dbReference type="NCBI Taxonomy" id="1293035"/>
    <lineage>
        <taxon>Bacteria</taxon>
        <taxon>Pseudomonadati</taxon>
        <taxon>Bacteroidota</taxon>
        <taxon>Chitinophagia</taxon>
        <taxon>Chitinophagales</taxon>
        <taxon>Chitinophagaceae</taxon>
        <taxon>Chitinophaga</taxon>
    </lineage>
</organism>
<sequence>MKARILLISLLFISMGAMAQSVADDDPVYILDSVVVTQTAIGQVSPDRIGVITIAKGSKAILKYGSQAANGVVYIETKPFARQRVNVLLSSQSPAYDSLLHKYGNDSSFYFIVNGTPVTPVNETGFMTLDRKTFRSLQVISEAVLQDKYRIMDKKAGVIITSTED</sequence>
<proteinExistence type="predicted"/>
<dbReference type="Gene3D" id="2.170.130.10">
    <property type="entry name" value="TonB-dependent receptor, plug domain"/>
    <property type="match status" value="1"/>
</dbReference>
<dbReference type="OrthoDB" id="657433at2"/>
<dbReference type="InterPro" id="IPR037066">
    <property type="entry name" value="Plug_dom_sf"/>
</dbReference>
<keyword evidence="1" id="KW-0732">Signal</keyword>
<gene>
    <name evidence="2" type="ORF">FHW36_103352</name>
</gene>
<name>A0A561PTZ8_9BACT</name>
<feature type="signal peptide" evidence="1">
    <location>
        <begin position="1"/>
        <end position="19"/>
    </location>
</feature>
<reference evidence="2 3" key="1">
    <citation type="submission" date="2019-06" db="EMBL/GenBank/DDBJ databases">
        <title>Sorghum-associated microbial communities from plants grown in Nebraska, USA.</title>
        <authorList>
            <person name="Schachtman D."/>
        </authorList>
    </citation>
    <scope>NUCLEOTIDE SEQUENCE [LARGE SCALE GENOMIC DNA]</scope>
    <source>
        <strain evidence="2 3">1209</strain>
    </source>
</reference>
<evidence type="ECO:0008006" key="4">
    <source>
        <dbReference type="Google" id="ProtNLM"/>
    </source>
</evidence>
<accession>A0A561PTZ8</accession>